<dbReference type="CDD" id="cd00060">
    <property type="entry name" value="FHA"/>
    <property type="match status" value="1"/>
</dbReference>
<feature type="compositionally biased region" description="Low complexity" evidence="2">
    <location>
        <begin position="222"/>
        <end position="232"/>
    </location>
</feature>
<dbReference type="Pfam" id="PF25591">
    <property type="entry name" value="LRV_2"/>
    <property type="match status" value="1"/>
</dbReference>
<evidence type="ECO:0000259" key="3">
    <source>
        <dbReference type="PROSITE" id="PS50006"/>
    </source>
</evidence>
<dbReference type="Pfam" id="PF00498">
    <property type="entry name" value="FHA"/>
    <property type="match status" value="1"/>
</dbReference>
<dbReference type="AlphaFoldDB" id="A0A7Y0ERH0"/>
<keyword evidence="5" id="KW-1185">Reference proteome</keyword>
<dbReference type="Gene3D" id="2.60.200.20">
    <property type="match status" value="1"/>
</dbReference>
<protein>
    <submittedName>
        <fullName evidence="4">Forkhead-associated protein</fullName>
    </submittedName>
</protein>
<dbReference type="InterPro" id="IPR057893">
    <property type="entry name" value="LRV_2"/>
</dbReference>
<comment type="caution">
    <text evidence="4">The sequence shown here is derived from an EMBL/GenBank/DDBJ whole genome shotgun (WGS) entry which is preliminary data.</text>
</comment>
<gene>
    <name evidence="4" type="ORF">G1C95_1805</name>
</gene>
<dbReference type="Proteomes" id="UP000532194">
    <property type="component" value="Unassembled WGS sequence"/>
</dbReference>
<dbReference type="RefSeq" id="WP_169172635.1">
    <property type="nucleotide sequence ID" value="NZ_JAAIII010000005.1"/>
</dbReference>
<evidence type="ECO:0000256" key="2">
    <source>
        <dbReference type="SAM" id="MobiDB-lite"/>
    </source>
</evidence>
<feature type="domain" description="FHA" evidence="3">
    <location>
        <begin position="22"/>
        <end position="77"/>
    </location>
</feature>
<reference evidence="4 5" key="1">
    <citation type="submission" date="2020-02" db="EMBL/GenBank/DDBJ databases">
        <title>Characterization of phylogenetic diversity of novel bifidobacterial species isolated in Czech ZOOs.</title>
        <authorList>
            <person name="Lugli G.A."/>
            <person name="Vera N.B."/>
            <person name="Ventura M."/>
        </authorList>
    </citation>
    <scope>NUCLEOTIDE SEQUENCE [LARGE SCALE GENOMIC DNA]</scope>
    <source>
        <strain evidence="4 5">DSM 109957</strain>
    </source>
</reference>
<accession>A0A7Y0ERH0</accession>
<feature type="compositionally biased region" description="Basic and acidic residues" evidence="2">
    <location>
        <begin position="18"/>
        <end position="37"/>
    </location>
</feature>
<name>A0A7Y0ERH0_9BIFI</name>
<organism evidence="4 5">
    <name type="scientific">Bifidobacterium oedipodis</name>
    <dbReference type="NCBI Taxonomy" id="2675322"/>
    <lineage>
        <taxon>Bacteria</taxon>
        <taxon>Bacillati</taxon>
        <taxon>Actinomycetota</taxon>
        <taxon>Actinomycetes</taxon>
        <taxon>Bifidobacteriales</taxon>
        <taxon>Bifidobacteriaceae</taxon>
        <taxon>Bifidobacterium</taxon>
    </lineage>
</organism>
<feature type="region of interest" description="Disordered" evidence="2">
    <location>
        <begin position="315"/>
        <end position="350"/>
    </location>
</feature>
<feature type="region of interest" description="Disordered" evidence="2">
    <location>
        <begin position="1"/>
        <end position="37"/>
    </location>
</feature>
<dbReference type="EMBL" id="JAAIII010000005">
    <property type="protein sequence ID" value="NMM94618.1"/>
    <property type="molecule type" value="Genomic_DNA"/>
</dbReference>
<dbReference type="PROSITE" id="PS50006">
    <property type="entry name" value="FHA_DOMAIN"/>
    <property type="match status" value="1"/>
</dbReference>
<evidence type="ECO:0000313" key="4">
    <source>
        <dbReference type="EMBL" id="NMM94618.1"/>
    </source>
</evidence>
<dbReference type="InterPro" id="IPR000253">
    <property type="entry name" value="FHA_dom"/>
</dbReference>
<feature type="region of interest" description="Disordered" evidence="2">
    <location>
        <begin position="222"/>
        <end position="252"/>
    </location>
</feature>
<evidence type="ECO:0000256" key="1">
    <source>
        <dbReference type="ARBA" id="ARBA00022553"/>
    </source>
</evidence>
<proteinExistence type="predicted"/>
<keyword evidence="1" id="KW-0597">Phosphoprotein</keyword>
<feature type="compositionally biased region" description="Low complexity" evidence="2">
    <location>
        <begin position="315"/>
        <end position="342"/>
    </location>
</feature>
<dbReference type="SUPFAM" id="SSF49879">
    <property type="entry name" value="SMAD/FHA domain"/>
    <property type="match status" value="1"/>
</dbReference>
<sequence>MSEWTVRVNGADQASVKPGERMEIGRKPLRPLADDGNRRLDVVDSTKSMSKRHALFEVKPGGSAIITDLSSTNGSYVVRDNGDLLRLPPDTEFMLPTSPMRMQFGDVPVDFVMVEDDDTADDQPVANLFGYAVNEPSPEPDAADMSVDDILDLRAGEPTTMFRASNVKRKVDSLDMEPLAIVQPVTEPEEPAKPRDLFVDAMAQQNADELAEADRAHAELAAQVAPSAQPVQDTQGGQRTQRPDSPAGDPVRSAMHDVVPVEAIAHAVVRPVEPAQVEQIQQPVAMVADAAAAVAPEALADAPSEADVAELAVAESNATEPAAAEAAESNEQVDATQSAQSAADDESAADKTIAVETSANVAAVQTQDNANAGDYTPAFEAGSVFERVAKGEFKAAEEVIEIDGLNSTDAKTTQDFSTQFEMARHPELLAFLAMNPYLYDDLYAWLAARGERDIDEALAHNSGYQEYREAVGK</sequence>
<dbReference type="InterPro" id="IPR008984">
    <property type="entry name" value="SMAD_FHA_dom_sf"/>
</dbReference>
<evidence type="ECO:0000313" key="5">
    <source>
        <dbReference type="Proteomes" id="UP000532194"/>
    </source>
</evidence>